<dbReference type="SUPFAM" id="SSF55347">
    <property type="entry name" value="Glyceraldehyde-3-phosphate dehydrogenase-like, C-terminal domain"/>
    <property type="match status" value="1"/>
</dbReference>
<dbReference type="InterPro" id="IPR051450">
    <property type="entry name" value="Gfo/Idh/MocA_Oxidoreductases"/>
</dbReference>
<dbReference type="SUPFAM" id="SSF51735">
    <property type="entry name" value="NAD(P)-binding Rossmann-fold domains"/>
    <property type="match status" value="1"/>
</dbReference>
<organism evidence="2 3">
    <name type="scientific">Kushneria avicenniae</name>
    <dbReference type="NCBI Taxonomy" id="402385"/>
    <lineage>
        <taxon>Bacteria</taxon>
        <taxon>Pseudomonadati</taxon>
        <taxon>Pseudomonadota</taxon>
        <taxon>Gammaproteobacteria</taxon>
        <taxon>Oceanospirillales</taxon>
        <taxon>Halomonadaceae</taxon>
        <taxon>Kushneria</taxon>
    </lineage>
</organism>
<feature type="domain" description="Gfo/Idh/MocA-like oxidoreductase N-terminal" evidence="1">
    <location>
        <begin position="10"/>
        <end position="121"/>
    </location>
</feature>
<dbReference type="RefSeq" id="WP_175489684.1">
    <property type="nucleotide sequence ID" value="NZ_FOLY01000005.1"/>
</dbReference>
<dbReference type="Pfam" id="PF01408">
    <property type="entry name" value="GFO_IDH_MocA"/>
    <property type="match status" value="1"/>
</dbReference>
<dbReference type="Gene3D" id="3.30.360.10">
    <property type="entry name" value="Dihydrodipicolinate Reductase, domain 2"/>
    <property type="match status" value="1"/>
</dbReference>
<proteinExistence type="predicted"/>
<dbReference type="EMBL" id="FOLY01000005">
    <property type="protein sequence ID" value="SFC72028.1"/>
    <property type="molecule type" value="Genomic_DNA"/>
</dbReference>
<dbReference type="Gene3D" id="3.40.50.720">
    <property type="entry name" value="NAD(P)-binding Rossmann-like Domain"/>
    <property type="match status" value="1"/>
</dbReference>
<evidence type="ECO:0000313" key="2">
    <source>
        <dbReference type="EMBL" id="SFC72028.1"/>
    </source>
</evidence>
<accession>A0A1I1LM20</accession>
<keyword evidence="3" id="KW-1185">Reference proteome</keyword>
<evidence type="ECO:0000313" key="3">
    <source>
        <dbReference type="Proteomes" id="UP000199046"/>
    </source>
</evidence>
<dbReference type="Proteomes" id="UP000199046">
    <property type="component" value="Unassembled WGS sequence"/>
</dbReference>
<reference evidence="3" key="1">
    <citation type="submission" date="2016-10" db="EMBL/GenBank/DDBJ databases">
        <authorList>
            <person name="Varghese N."/>
            <person name="Submissions S."/>
        </authorList>
    </citation>
    <scope>NUCLEOTIDE SEQUENCE [LARGE SCALE GENOMIC DNA]</scope>
    <source>
        <strain evidence="3">DSM 23439</strain>
    </source>
</reference>
<evidence type="ECO:0000259" key="1">
    <source>
        <dbReference type="Pfam" id="PF01408"/>
    </source>
</evidence>
<sequence length="329" mass="35654">MTADGSPPLQVAISGAGRMGARHARIFDDLADTEVCVIHDPRPAAECDLPAHLQRRCTRSYRAFLERARLADMAVVAGPTATHSGVARDLIGCGLPCLVEKPMTMRPWECLMLDRMARARGIGLYCAHVERFNPALRATADVLRTWQWETVSLTRQNPGSTRLSGDSIVTDLMIHDLDIMQHVMGLTPEALLAVEGGTDEQGRAVGEGASHVTVRLQGDAGYPVTLNTGRLPDHPVRAIHARGTQGRLHVDLLNGCHHLEPAEGVTPPIPLVSAPGDALTHQARAMVASVMDGRAHGLASARESWQTLTLCHLIEQRLRLTAHQDSCLH</sequence>
<dbReference type="STRING" id="402385.SAMN05421848_2438"/>
<protein>
    <submittedName>
        <fullName evidence="2">Predicted dehydrogenase</fullName>
    </submittedName>
</protein>
<dbReference type="PANTHER" id="PTHR43377:SF1">
    <property type="entry name" value="BILIVERDIN REDUCTASE A"/>
    <property type="match status" value="1"/>
</dbReference>
<dbReference type="PANTHER" id="PTHR43377">
    <property type="entry name" value="BILIVERDIN REDUCTASE A"/>
    <property type="match status" value="1"/>
</dbReference>
<gene>
    <name evidence="2" type="ORF">SAMN05421848_2438</name>
</gene>
<name>A0A1I1LM20_9GAMM</name>
<dbReference type="GO" id="GO:0000166">
    <property type="term" value="F:nucleotide binding"/>
    <property type="evidence" value="ECO:0007669"/>
    <property type="project" value="InterPro"/>
</dbReference>
<dbReference type="AlphaFoldDB" id="A0A1I1LM20"/>
<dbReference type="InterPro" id="IPR000683">
    <property type="entry name" value="Gfo/Idh/MocA-like_OxRdtase_N"/>
</dbReference>
<dbReference type="InterPro" id="IPR036291">
    <property type="entry name" value="NAD(P)-bd_dom_sf"/>
</dbReference>